<accession>A0A5M3W792</accession>
<organism evidence="2 3">
    <name type="scientific">Acrocarpospora corrugata</name>
    <dbReference type="NCBI Taxonomy" id="35763"/>
    <lineage>
        <taxon>Bacteria</taxon>
        <taxon>Bacillati</taxon>
        <taxon>Actinomycetota</taxon>
        <taxon>Actinomycetes</taxon>
        <taxon>Streptosporangiales</taxon>
        <taxon>Streptosporangiaceae</taxon>
        <taxon>Acrocarpospora</taxon>
    </lineage>
</organism>
<feature type="region of interest" description="Disordered" evidence="1">
    <location>
        <begin position="43"/>
        <end position="66"/>
    </location>
</feature>
<comment type="caution">
    <text evidence="2">The sequence shown here is derived from an EMBL/GenBank/DDBJ whole genome shotgun (WGS) entry which is preliminary data.</text>
</comment>
<proteinExistence type="predicted"/>
<feature type="compositionally biased region" description="Polar residues" evidence="1">
    <location>
        <begin position="49"/>
        <end position="60"/>
    </location>
</feature>
<dbReference type="Proteomes" id="UP000334990">
    <property type="component" value="Unassembled WGS sequence"/>
</dbReference>
<gene>
    <name evidence="2" type="ORF">Acor_67440</name>
</gene>
<evidence type="ECO:0000256" key="1">
    <source>
        <dbReference type="SAM" id="MobiDB-lite"/>
    </source>
</evidence>
<protein>
    <submittedName>
        <fullName evidence="2">Uncharacterized protein</fullName>
    </submittedName>
</protein>
<name>A0A5M3W792_9ACTN</name>
<evidence type="ECO:0000313" key="3">
    <source>
        <dbReference type="Proteomes" id="UP000334990"/>
    </source>
</evidence>
<keyword evidence="3" id="KW-1185">Reference proteome</keyword>
<evidence type="ECO:0000313" key="2">
    <source>
        <dbReference type="EMBL" id="GES04676.1"/>
    </source>
</evidence>
<dbReference type="AlphaFoldDB" id="A0A5M3W792"/>
<dbReference type="OrthoDB" id="3638270at2"/>
<sequence length="66" mass="6808">MIRALLTLTHVLHVDETTTRIGAGHRWPHVACTSTLTLLGLGEPPASAPTPSVSCHSSGGSYPGCS</sequence>
<reference evidence="2 3" key="1">
    <citation type="submission" date="2019-10" db="EMBL/GenBank/DDBJ databases">
        <title>Whole genome shotgun sequence of Acrocarpospora corrugata NBRC 13972.</title>
        <authorList>
            <person name="Ichikawa N."/>
            <person name="Kimura A."/>
            <person name="Kitahashi Y."/>
            <person name="Komaki H."/>
            <person name="Oguchi A."/>
        </authorList>
    </citation>
    <scope>NUCLEOTIDE SEQUENCE [LARGE SCALE GENOMIC DNA]</scope>
    <source>
        <strain evidence="2 3">NBRC 13972</strain>
    </source>
</reference>
<dbReference type="RefSeq" id="WP_155340748.1">
    <property type="nucleotide sequence ID" value="NZ_BAAABN010000001.1"/>
</dbReference>
<dbReference type="EMBL" id="BLAD01000085">
    <property type="protein sequence ID" value="GES04676.1"/>
    <property type="molecule type" value="Genomic_DNA"/>
</dbReference>